<gene>
    <name evidence="2" type="ORF">H8716_05700</name>
</gene>
<dbReference type="Proteomes" id="UP000657421">
    <property type="component" value="Unassembled WGS sequence"/>
</dbReference>
<comment type="caution">
    <text evidence="2">The sequence shown here is derived from an EMBL/GenBank/DDBJ whole genome shotgun (WGS) entry which is preliminary data.</text>
</comment>
<feature type="transmembrane region" description="Helical" evidence="1">
    <location>
        <begin position="43"/>
        <end position="60"/>
    </location>
</feature>
<proteinExistence type="predicted"/>
<reference evidence="2 3" key="1">
    <citation type="submission" date="2020-08" db="EMBL/GenBank/DDBJ databases">
        <title>Genome public.</title>
        <authorList>
            <person name="Liu C."/>
            <person name="Sun Q."/>
        </authorList>
    </citation>
    <scope>NUCLEOTIDE SEQUENCE [LARGE SCALE GENOMIC DNA]</scope>
    <source>
        <strain evidence="2 3">NSJ-46</strain>
    </source>
</reference>
<evidence type="ECO:0000313" key="2">
    <source>
        <dbReference type="EMBL" id="MBC8572582.1"/>
    </source>
</evidence>
<evidence type="ECO:0008006" key="4">
    <source>
        <dbReference type="Google" id="ProtNLM"/>
    </source>
</evidence>
<dbReference type="Gene3D" id="2.20.28.160">
    <property type="match status" value="1"/>
</dbReference>
<keyword evidence="1" id="KW-1133">Transmembrane helix</keyword>
<name>A0ABR7N851_9FIRM</name>
<evidence type="ECO:0000256" key="1">
    <source>
        <dbReference type="SAM" id="Phobius"/>
    </source>
</evidence>
<feature type="transmembrane region" description="Helical" evidence="1">
    <location>
        <begin position="21"/>
        <end position="37"/>
    </location>
</feature>
<dbReference type="EMBL" id="JACRSZ010000004">
    <property type="protein sequence ID" value="MBC8572582.1"/>
    <property type="molecule type" value="Genomic_DNA"/>
</dbReference>
<dbReference type="RefSeq" id="WP_249307615.1">
    <property type="nucleotide sequence ID" value="NZ_JACRSZ010000004.1"/>
</dbReference>
<accession>A0ABR7N851</accession>
<organism evidence="2 3">
    <name type="scientific">Jingyaoa shaoxingensis</name>
    <dbReference type="NCBI Taxonomy" id="2763671"/>
    <lineage>
        <taxon>Bacteria</taxon>
        <taxon>Bacillati</taxon>
        <taxon>Bacillota</taxon>
        <taxon>Clostridia</taxon>
        <taxon>Lachnospirales</taxon>
        <taxon>Lachnospiraceae</taxon>
        <taxon>Jingyaoa</taxon>
    </lineage>
</organism>
<protein>
    <recommendedName>
        <fullName evidence="4">Zn-finger containing protein</fullName>
    </recommendedName>
</protein>
<keyword evidence="1" id="KW-0472">Membrane</keyword>
<keyword evidence="3" id="KW-1185">Reference proteome</keyword>
<evidence type="ECO:0000313" key="3">
    <source>
        <dbReference type="Proteomes" id="UP000657421"/>
    </source>
</evidence>
<sequence length="134" mass="16223">MNKLRDALNRFLQGRYGMDQLGQALFFAYLAFFVLNLVTRSSIFYTLGLIVVLFFLYRCLSRNFEARQKENNYYMDQYNKAARFFRLQKRKWQDRNTHVYRKCPYCHTTIRLPKVKGKHVTNCPKCHKDFEVKV</sequence>
<keyword evidence="1" id="KW-0812">Transmembrane</keyword>